<evidence type="ECO:0000313" key="2">
    <source>
        <dbReference type="EMBL" id="PNQ94846.1"/>
    </source>
</evidence>
<dbReference type="EMBL" id="POWG01000075">
    <property type="protein sequence ID" value="PNQ94846.1"/>
    <property type="molecule type" value="Genomic_DNA"/>
</dbReference>
<sequence>MLPWRFNPPPIQPVPAVPPEPGRPPKVVIAQASAADGAVVPAAEAASMRYISVYEALVRFFTPRTVGVTNRLGTVADARCRYRCPATVRPARCRPSDGARRSQRTPVLCP</sequence>
<dbReference type="AlphaFoldDB" id="A0A2K1FQK9"/>
<comment type="caution">
    <text evidence="2">The sequence shown here is derived from an EMBL/GenBank/DDBJ whole genome shotgun (WGS) entry which is preliminary data.</text>
</comment>
<feature type="region of interest" description="Disordered" evidence="1">
    <location>
        <begin position="1"/>
        <end position="22"/>
    </location>
</feature>
<name>A0A2K1FQK9_9PROT</name>
<keyword evidence="2" id="KW-0614">Plasmid</keyword>
<reference evidence="2 3" key="1">
    <citation type="submission" date="2018-01" db="EMBL/GenBank/DDBJ databases">
        <title>Whole genome sequence of Azospirillum brasilense REC3 isolated from strawberry roots.</title>
        <authorList>
            <person name="Fontana C.A."/>
            <person name="Salazar S.M."/>
            <person name="Bassi D."/>
            <person name="Puglisi E."/>
            <person name="Lovaisa N.C."/>
            <person name="Toffoli L.M."/>
            <person name="Pedraza R."/>
            <person name="Cocconcelli P.S."/>
        </authorList>
    </citation>
    <scope>NUCLEOTIDE SEQUENCE [LARGE SCALE GENOMIC DNA]</scope>
    <source>
        <strain evidence="2 3">REC3</strain>
        <plasmid evidence="2">p52unnamed</plasmid>
    </source>
</reference>
<organism evidence="2 3">
    <name type="scientific">Azospirillum argentinense</name>
    <dbReference type="NCBI Taxonomy" id="2970906"/>
    <lineage>
        <taxon>Bacteria</taxon>
        <taxon>Pseudomonadati</taxon>
        <taxon>Pseudomonadota</taxon>
        <taxon>Alphaproteobacteria</taxon>
        <taxon>Rhodospirillales</taxon>
        <taxon>Azospirillaceae</taxon>
        <taxon>Azospirillum</taxon>
    </lineage>
</organism>
<protein>
    <submittedName>
        <fullName evidence="2">Uncharacterized protein</fullName>
    </submittedName>
</protein>
<evidence type="ECO:0000313" key="3">
    <source>
        <dbReference type="Proteomes" id="UP000236268"/>
    </source>
</evidence>
<feature type="region of interest" description="Disordered" evidence="1">
    <location>
        <begin position="91"/>
        <end position="110"/>
    </location>
</feature>
<accession>A0A2K1FQK9</accession>
<proteinExistence type="predicted"/>
<gene>
    <name evidence="2" type="ORF">C1S70_32085</name>
</gene>
<geneLocation type="plasmid" evidence="2">
    <name>p52unnamed</name>
</geneLocation>
<dbReference type="Proteomes" id="UP000236268">
    <property type="component" value="Unassembled WGS sequence"/>
</dbReference>
<evidence type="ECO:0000256" key="1">
    <source>
        <dbReference type="SAM" id="MobiDB-lite"/>
    </source>
</evidence>